<dbReference type="STRING" id="909626.AQJ91_21550"/>
<sequence length="69" mass="7145">MTSSTTLLVIAKEPRPGGVKTRLTPPSTPEATAAPAKAALTDTLDTLARTLTHRRVRSETPAVGKGAHA</sequence>
<evidence type="ECO:0008006" key="4">
    <source>
        <dbReference type="Google" id="ProtNLM"/>
    </source>
</evidence>
<gene>
    <name evidence="2" type="ORF">AQJ91_21550</name>
</gene>
<feature type="region of interest" description="Disordered" evidence="1">
    <location>
        <begin position="12"/>
        <end position="36"/>
    </location>
</feature>
<dbReference type="AlphaFoldDB" id="A0A101UYD7"/>
<dbReference type="RefSeq" id="WP_067024157.1">
    <property type="nucleotide sequence ID" value="NZ_KQ949087.1"/>
</dbReference>
<keyword evidence="3" id="KW-1185">Reference proteome</keyword>
<dbReference type="InterPro" id="IPR029044">
    <property type="entry name" value="Nucleotide-diphossugar_trans"/>
</dbReference>
<evidence type="ECO:0000256" key="1">
    <source>
        <dbReference type="SAM" id="MobiDB-lite"/>
    </source>
</evidence>
<accession>A0A101UYD7</accession>
<dbReference type="EMBL" id="LMXB01000055">
    <property type="protein sequence ID" value="KUO19133.1"/>
    <property type="molecule type" value="Genomic_DNA"/>
</dbReference>
<feature type="compositionally biased region" description="Low complexity" evidence="1">
    <location>
        <begin position="23"/>
        <end position="36"/>
    </location>
</feature>
<evidence type="ECO:0000313" key="2">
    <source>
        <dbReference type="EMBL" id="KUO19133.1"/>
    </source>
</evidence>
<proteinExistence type="predicted"/>
<protein>
    <recommendedName>
        <fullName evidence="4">Glycosyltransferase</fullName>
    </recommendedName>
</protein>
<dbReference type="Gene3D" id="3.90.550.10">
    <property type="entry name" value="Spore Coat Polysaccharide Biosynthesis Protein SpsA, Chain A"/>
    <property type="match status" value="1"/>
</dbReference>
<comment type="caution">
    <text evidence="2">The sequence shown here is derived from an EMBL/GenBank/DDBJ whole genome shotgun (WGS) entry which is preliminary data.</text>
</comment>
<evidence type="ECO:0000313" key="3">
    <source>
        <dbReference type="Proteomes" id="UP000053260"/>
    </source>
</evidence>
<reference evidence="2 3" key="1">
    <citation type="submission" date="2015-10" db="EMBL/GenBank/DDBJ databases">
        <title>Draft genome sequence of Streptomyces sp. RV15, isolated from a marine sponge.</title>
        <authorList>
            <person name="Ruckert C."/>
            <person name="Abdelmohsen U.R."/>
            <person name="Winkler A."/>
            <person name="Hentschel U."/>
            <person name="Kalinowski J."/>
            <person name="Kampfer P."/>
            <person name="Glaeser S."/>
        </authorList>
    </citation>
    <scope>NUCLEOTIDE SEQUENCE [LARGE SCALE GENOMIC DNA]</scope>
    <source>
        <strain evidence="2 3">RV15</strain>
    </source>
</reference>
<name>A0A101UYD7_9ACTN</name>
<dbReference type="Proteomes" id="UP000053260">
    <property type="component" value="Unassembled WGS sequence"/>
</dbReference>
<organism evidence="2 3">
    <name type="scientific">Streptomyces dysideae</name>
    <dbReference type="NCBI Taxonomy" id="909626"/>
    <lineage>
        <taxon>Bacteria</taxon>
        <taxon>Bacillati</taxon>
        <taxon>Actinomycetota</taxon>
        <taxon>Actinomycetes</taxon>
        <taxon>Kitasatosporales</taxon>
        <taxon>Streptomycetaceae</taxon>
        <taxon>Streptomyces</taxon>
    </lineage>
</organism>